<dbReference type="EMBL" id="LCUC01000251">
    <property type="protein sequence ID" value="KKY33206.1"/>
    <property type="molecule type" value="Genomic_DNA"/>
</dbReference>
<dbReference type="Proteomes" id="UP000034680">
    <property type="component" value="Unassembled WGS sequence"/>
</dbReference>
<dbReference type="OrthoDB" id="5210403at2759"/>
<accession>A0A0G2FGE2</accession>
<name>A0A0G2FGE2_9PEZI</name>
<reference evidence="1 2" key="2">
    <citation type="submission" date="2015-05" db="EMBL/GenBank/DDBJ databases">
        <authorList>
            <person name="Morales-Cruz A."/>
            <person name="Amrine K.C."/>
            <person name="Cantu D."/>
        </authorList>
    </citation>
    <scope>NUCLEOTIDE SEQUENCE [LARGE SCALE GENOMIC DNA]</scope>
    <source>
        <strain evidence="1">DA912</strain>
    </source>
</reference>
<comment type="caution">
    <text evidence="1">The sequence shown here is derived from an EMBL/GenBank/DDBJ whole genome shotgun (WGS) entry which is preliminary data.</text>
</comment>
<evidence type="ECO:0000313" key="1">
    <source>
        <dbReference type="EMBL" id="KKY33206.1"/>
    </source>
</evidence>
<keyword evidence="2" id="KW-1185">Reference proteome</keyword>
<dbReference type="AlphaFoldDB" id="A0A0G2FGE2"/>
<reference evidence="1 2" key="1">
    <citation type="submission" date="2015-05" db="EMBL/GenBank/DDBJ databases">
        <title>Distinctive expansion of gene families associated with plant cell wall degradation and secondary metabolism in the genomes of grapevine trunk pathogens.</title>
        <authorList>
            <person name="Lawrence D.P."/>
            <person name="Travadon R."/>
            <person name="Rolshausen P.E."/>
            <person name="Baumgartner K."/>
        </authorList>
    </citation>
    <scope>NUCLEOTIDE SEQUENCE [LARGE SCALE GENOMIC DNA]</scope>
    <source>
        <strain evidence="1">DA912</strain>
    </source>
</reference>
<organism evidence="1 2">
    <name type="scientific">Diaporthe ampelina</name>
    <dbReference type="NCBI Taxonomy" id="1214573"/>
    <lineage>
        <taxon>Eukaryota</taxon>
        <taxon>Fungi</taxon>
        <taxon>Dikarya</taxon>
        <taxon>Ascomycota</taxon>
        <taxon>Pezizomycotina</taxon>
        <taxon>Sordariomycetes</taxon>
        <taxon>Sordariomycetidae</taxon>
        <taxon>Diaporthales</taxon>
        <taxon>Diaporthaceae</taxon>
        <taxon>Diaporthe</taxon>
    </lineage>
</organism>
<gene>
    <name evidence="1" type="ORF">UCDDA912_g06805</name>
</gene>
<sequence length="211" mass="23549">MADPPMVLPLLDDGTLENDPELDDQGFYHFDWNVTSVKTADPPAEAIRHMNCRNAQIAVNRTYQVSCESNQNDGSPYLDYYIAITGTGAEGYHAVGWCKGIIDNIHRYCGWNFNLVGDITCGTSNATLVTFFMDTSIRGDHVNQVQGTELYFSLRKPWDSSDNNHECIAKAIQRGSCASGGMMPTYPVVCRSKDWFDLELTEWSWGNLGSV</sequence>
<protein>
    <submittedName>
        <fullName evidence="1">Uncharacterized protein</fullName>
    </submittedName>
</protein>
<proteinExistence type="predicted"/>
<evidence type="ECO:0000313" key="2">
    <source>
        <dbReference type="Proteomes" id="UP000034680"/>
    </source>
</evidence>